<name>A0AA36HCP3_CYLNA</name>
<evidence type="ECO:0000256" key="1">
    <source>
        <dbReference type="SAM" id="MobiDB-lite"/>
    </source>
</evidence>
<evidence type="ECO:0000313" key="2">
    <source>
        <dbReference type="EMBL" id="CAJ0607538.1"/>
    </source>
</evidence>
<proteinExistence type="predicted"/>
<evidence type="ECO:0000313" key="3">
    <source>
        <dbReference type="Proteomes" id="UP001176961"/>
    </source>
</evidence>
<dbReference type="Proteomes" id="UP001176961">
    <property type="component" value="Unassembled WGS sequence"/>
</dbReference>
<feature type="region of interest" description="Disordered" evidence="1">
    <location>
        <begin position="1"/>
        <end position="32"/>
    </location>
</feature>
<protein>
    <submittedName>
        <fullName evidence="2">Uncharacterized protein</fullName>
    </submittedName>
</protein>
<comment type="caution">
    <text evidence="2">The sequence shown here is derived from an EMBL/GenBank/DDBJ whole genome shotgun (WGS) entry which is preliminary data.</text>
</comment>
<feature type="compositionally biased region" description="Basic and acidic residues" evidence="1">
    <location>
        <begin position="19"/>
        <end position="32"/>
    </location>
</feature>
<dbReference type="EMBL" id="CATQJL010000316">
    <property type="protein sequence ID" value="CAJ0607538.1"/>
    <property type="molecule type" value="Genomic_DNA"/>
</dbReference>
<gene>
    <name evidence="2" type="ORF">CYNAS_LOCUS19521</name>
</gene>
<sequence length="261" mass="29575">MHGEDLDEDRPGTTNIEAWQRRETRLPPPSEHHVASSSFTDVIASAMQENAVSLPKLGKVLRLFRLDVANKEVNMPELLESWKPPIKTPKRDQFLRILDFYRHYLVNVTLCVPPGRKKGEVQTLRDLPESLATFLISFALDGLGLYVDDLLQPVSELMRNPTIWWTNLGKDDKERSKAFDVLSQARIGRSSLAQLSEEPWDVRAYELNPERAKLFPPTKKRVVQTTATLEKLSADSTYSGASSKIDIYVSPVIWPSDAHPV</sequence>
<organism evidence="2 3">
    <name type="scientific">Cylicocyclus nassatus</name>
    <name type="common">Nematode worm</name>
    <dbReference type="NCBI Taxonomy" id="53992"/>
    <lineage>
        <taxon>Eukaryota</taxon>
        <taxon>Metazoa</taxon>
        <taxon>Ecdysozoa</taxon>
        <taxon>Nematoda</taxon>
        <taxon>Chromadorea</taxon>
        <taxon>Rhabditida</taxon>
        <taxon>Rhabditina</taxon>
        <taxon>Rhabditomorpha</taxon>
        <taxon>Strongyloidea</taxon>
        <taxon>Strongylidae</taxon>
        <taxon>Cylicocyclus</taxon>
    </lineage>
</organism>
<accession>A0AA36HCP3</accession>
<keyword evidence="3" id="KW-1185">Reference proteome</keyword>
<dbReference type="AlphaFoldDB" id="A0AA36HCP3"/>
<reference evidence="2" key="1">
    <citation type="submission" date="2023-07" db="EMBL/GenBank/DDBJ databases">
        <authorList>
            <consortium name="CYATHOMIX"/>
        </authorList>
    </citation>
    <scope>NUCLEOTIDE SEQUENCE</scope>
    <source>
        <strain evidence="2">N/A</strain>
    </source>
</reference>